<evidence type="ECO:0000256" key="5">
    <source>
        <dbReference type="ARBA" id="ARBA00023204"/>
    </source>
</evidence>
<evidence type="ECO:0000256" key="1">
    <source>
        <dbReference type="ARBA" id="ARBA00010679"/>
    </source>
</evidence>
<evidence type="ECO:0000256" key="4">
    <source>
        <dbReference type="ARBA" id="ARBA00022801"/>
    </source>
</evidence>
<dbReference type="EMBL" id="CP001083">
    <property type="protein sequence ID" value="ACQ53103.1"/>
    <property type="molecule type" value="Genomic_DNA"/>
</dbReference>
<dbReference type="Gene3D" id="1.10.1670.10">
    <property type="entry name" value="Helix-hairpin-Helix base-excision DNA repair enzymes (C-terminal)"/>
    <property type="match status" value="1"/>
</dbReference>
<dbReference type="InterPro" id="IPR003265">
    <property type="entry name" value="HhH-GPD_domain"/>
</dbReference>
<keyword evidence="5" id="KW-0234">DNA repair</keyword>
<dbReference type="GO" id="GO:0006289">
    <property type="term" value="P:nucleotide-excision repair"/>
    <property type="evidence" value="ECO:0007669"/>
    <property type="project" value="InterPro"/>
</dbReference>
<dbReference type="GO" id="GO:0006284">
    <property type="term" value="P:base-excision repair"/>
    <property type="evidence" value="ECO:0007669"/>
    <property type="project" value="InterPro"/>
</dbReference>
<evidence type="ECO:0000256" key="6">
    <source>
        <dbReference type="ARBA" id="ARBA00023239"/>
    </source>
</evidence>
<reference evidence="11 12" key="1">
    <citation type="journal article" date="2007" name="PLoS ONE">
        <title>Analysis of the neurotoxin complex genes in Clostridium botulinum A1-A4 and B1 strains: BoNT/A3, /Ba4 and /B1 clusters are located within plasmids.</title>
        <authorList>
            <person name="Smith T.J."/>
            <person name="Hill K.K."/>
            <person name="Foley B.T."/>
            <person name="Detter J.C."/>
            <person name="Munk A.C."/>
            <person name="Bruce D.C."/>
            <person name="Doggett N.A."/>
            <person name="Smith L.A."/>
            <person name="Marks J.D."/>
            <person name="Xie G."/>
            <person name="Brettin T.S."/>
        </authorList>
    </citation>
    <scope>NUCLEOTIDE SEQUENCE [LARGE SCALE GENOMIC DNA]</scope>
    <source>
        <strain evidence="12">657 / Type Ba4</strain>
    </source>
</reference>
<dbReference type="GO" id="GO:0008534">
    <property type="term" value="F:oxidized purine nucleobase lesion DNA N-glycosylase activity"/>
    <property type="evidence" value="ECO:0007669"/>
    <property type="project" value="InterPro"/>
</dbReference>
<dbReference type="Gene3D" id="1.10.340.30">
    <property type="entry name" value="Hypothetical protein, domain 2"/>
    <property type="match status" value="1"/>
</dbReference>
<dbReference type="PANTHER" id="PTHR10242">
    <property type="entry name" value="8-OXOGUANINE DNA GLYCOSYLASE"/>
    <property type="match status" value="1"/>
</dbReference>
<evidence type="ECO:0000256" key="3">
    <source>
        <dbReference type="ARBA" id="ARBA00022763"/>
    </source>
</evidence>
<protein>
    <recommendedName>
        <fullName evidence="2">DNA-(apurinic or apyrimidinic site) lyase</fullName>
        <ecNumber evidence="2">4.2.99.18</ecNumber>
    </recommendedName>
</protein>
<dbReference type="KEGG" id="cbi:CLJ_B3584"/>
<dbReference type="Gene3D" id="3.30.310.260">
    <property type="match status" value="1"/>
</dbReference>
<dbReference type="InterPro" id="IPR052054">
    <property type="entry name" value="Oxidative_DNA_repair_enzyme"/>
</dbReference>
<reference evidence="12" key="2">
    <citation type="submission" date="2008-05" db="EMBL/GenBank/DDBJ databases">
        <title>Genome sequence of Clostridium botulinum Ba4 strain 657.</title>
        <authorList>
            <person name="Shrivastava S."/>
            <person name="Brown J.L."/>
            <person name="Bruce D."/>
            <person name="Detter C."/>
            <person name="Munk C."/>
            <person name="Smith L.A."/>
            <person name="Smith T.J."/>
            <person name="Sutton G."/>
            <person name="Brettin T.S."/>
        </authorList>
    </citation>
    <scope>NUCLEOTIDE SEQUENCE [LARGE SCALE GENOMIC DNA]</scope>
    <source>
        <strain evidence="12">657 / Type Ba4</strain>
    </source>
</reference>
<dbReference type="SUPFAM" id="SSF55945">
    <property type="entry name" value="TATA-box binding protein-like"/>
    <property type="match status" value="1"/>
</dbReference>
<gene>
    <name evidence="11" type="ordered locus">CLJ_B3584</name>
</gene>
<evidence type="ECO:0000256" key="9">
    <source>
        <dbReference type="ARBA" id="ARBA00044632"/>
    </source>
</evidence>
<dbReference type="SMART" id="SM00478">
    <property type="entry name" value="ENDO3c"/>
    <property type="match status" value="1"/>
</dbReference>
<keyword evidence="6" id="KW-0456">Lyase</keyword>
<dbReference type="InterPro" id="IPR011257">
    <property type="entry name" value="DNA_glycosylase"/>
</dbReference>
<name>A0A3F3A442_CLOB6</name>
<dbReference type="AlphaFoldDB" id="A0A3F3A442"/>
<keyword evidence="7" id="KW-0511">Multifunctional enzyme</keyword>
<dbReference type="CDD" id="cd00056">
    <property type="entry name" value="ENDO3c"/>
    <property type="match status" value="1"/>
</dbReference>
<dbReference type="RefSeq" id="WP_012720849.1">
    <property type="nucleotide sequence ID" value="NC_012658.1"/>
</dbReference>
<accession>A0A3F3A442</accession>
<dbReference type="Pfam" id="PF00730">
    <property type="entry name" value="HhH-GPD"/>
    <property type="match status" value="1"/>
</dbReference>
<dbReference type="GO" id="GO:0003684">
    <property type="term" value="F:damaged DNA binding"/>
    <property type="evidence" value="ECO:0007669"/>
    <property type="project" value="InterPro"/>
</dbReference>
<evidence type="ECO:0000256" key="2">
    <source>
        <dbReference type="ARBA" id="ARBA00012720"/>
    </source>
</evidence>
<keyword evidence="4" id="KW-0378">Hydrolase</keyword>
<dbReference type="GO" id="GO:0140078">
    <property type="term" value="F:class I DNA-(apurinic or apyrimidinic site) endonuclease activity"/>
    <property type="evidence" value="ECO:0007669"/>
    <property type="project" value="UniProtKB-EC"/>
</dbReference>
<proteinExistence type="inferred from homology"/>
<dbReference type="EC" id="4.2.99.18" evidence="2"/>
<comment type="catalytic activity">
    <reaction evidence="9">
        <text>2'-deoxyribonucleotide-(2'-deoxyribose 5'-phosphate)-2'-deoxyribonucleotide-DNA = a 3'-end 2'-deoxyribonucleotide-(2,3-dehydro-2,3-deoxyribose 5'-phosphate)-DNA + a 5'-end 5'-phospho-2'-deoxyribonucleoside-DNA + H(+)</text>
        <dbReference type="Rhea" id="RHEA:66592"/>
        <dbReference type="Rhea" id="RHEA-COMP:13180"/>
        <dbReference type="Rhea" id="RHEA-COMP:16897"/>
        <dbReference type="Rhea" id="RHEA-COMP:17067"/>
        <dbReference type="ChEBI" id="CHEBI:15378"/>
        <dbReference type="ChEBI" id="CHEBI:136412"/>
        <dbReference type="ChEBI" id="CHEBI:157695"/>
        <dbReference type="ChEBI" id="CHEBI:167181"/>
        <dbReference type="EC" id="4.2.99.18"/>
    </reaction>
</comment>
<evidence type="ECO:0000256" key="7">
    <source>
        <dbReference type="ARBA" id="ARBA00023268"/>
    </source>
</evidence>
<evidence type="ECO:0000313" key="12">
    <source>
        <dbReference type="Proteomes" id="UP000002333"/>
    </source>
</evidence>
<feature type="domain" description="HhH-GPD" evidence="10">
    <location>
        <begin position="124"/>
        <end position="296"/>
    </location>
</feature>
<keyword evidence="3" id="KW-0227">DNA damage</keyword>
<sequence length="305" mass="35962">MDFNYIENYTNGIVIKDVRNFELAHIFECGQCFRWYKTEEGSYIGVAYGKVIEVEKANNDVILHNATEEDFKNIWAEYFDLYRDYSEIKHILSKDEILAKSVEFGHGIRLLKQDPFEIIVSFIISANNRIPMIKKAIKNISERWGDPIEYKGNIYYSFPTVEQLKDATEDELKACSVGFRAKYIKDTVNKIYQNSIEECEQYEKEYDMLWIKNQQDDICHKMLQNYSGIGAKVADCVMLFSMEKYSAFPVDVWVKRAMQYFYVAPDVSLKKIRDFGREKFGELSGFAQQYLFYYARENKIDVNQE</sequence>
<dbReference type="InterPro" id="IPR023170">
    <property type="entry name" value="HhH_base_excis_C"/>
</dbReference>
<evidence type="ECO:0000256" key="8">
    <source>
        <dbReference type="ARBA" id="ARBA00023295"/>
    </source>
</evidence>
<evidence type="ECO:0000313" key="11">
    <source>
        <dbReference type="EMBL" id="ACQ53103.1"/>
    </source>
</evidence>
<evidence type="ECO:0000259" key="10">
    <source>
        <dbReference type="SMART" id="SM00478"/>
    </source>
</evidence>
<dbReference type="InterPro" id="IPR012904">
    <property type="entry name" value="OGG_N"/>
</dbReference>
<comment type="similarity">
    <text evidence="1">Belongs to the type-1 OGG1 family.</text>
</comment>
<keyword evidence="8" id="KW-0326">Glycosidase</keyword>
<dbReference type="Proteomes" id="UP000002333">
    <property type="component" value="Chromosome"/>
</dbReference>
<dbReference type="SUPFAM" id="SSF48150">
    <property type="entry name" value="DNA-glycosylase"/>
    <property type="match status" value="1"/>
</dbReference>
<dbReference type="PANTHER" id="PTHR10242:SF2">
    <property type="entry name" value="N-GLYCOSYLASE_DNA LYASE"/>
    <property type="match status" value="1"/>
</dbReference>
<dbReference type="Pfam" id="PF07934">
    <property type="entry name" value="OGG_N"/>
    <property type="match status" value="1"/>
</dbReference>
<organism evidence="11 12">
    <name type="scientific">Clostridium botulinum (strain 657 / Type Ba4)</name>
    <dbReference type="NCBI Taxonomy" id="515621"/>
    <lineage>
        <taxon>Bacteria</taxon>
        <taxon>Bacillati</taxon>
        <taxon>Bacillota</taxon>
        <taxon>Clostridia</taxon>
        <taxon>Eubacteriales</taxon>
        <taxon>Clostridiaceae</taxon>
        <taxon>Clostridium</taxon>
    </lineage>
</organism>